<gene>
    <name evidence="2" type="ORF">ACJ72_03594</name>
</gene>
<feature type="compositionally biased region" description="Polar residues" evidence="1">
    <location>
        <begin position="251"/>
        <end position="265"/>
    </location>
</feature>
<reference evidence="2 3" key="1">
    <citation type="submission" date="2015-07" db="EMBL/GenBank/DDBJ databases">
        <title>Emmonsia species relationships and genome sequence.</title>
        <authorList>
            <person name="Cuomo C.A."/>
            <person name="Schwartz I.S."/>
            <person name="Kenyon C."/>
            <person name="de Hoog G.S."/>
            <person name="Govender N.P."/>
            <person name="Botha A."/>
            <person name="Moreno L."/>
            <person name="de Vries M."/>
            <person name="Munoz J.F."/>
            <person name="Stielow J.B."/>
        </authorList>
    </citation>
    <scope>NUCLEOTIDE SEQUENCE [LARGE SCALE GENOMIC DNA]</scope>
    <source>
        <strain evidence="2 3">CBS 136260</strain>
    </source>
</reference>
<keyword evidence="3" id="KW-1185">Reference proteome</keyword>
<accession>A0A1B7NZ47</accession>
<feature type="compositionally biased region" description="Low complexity" evidence="1">
    <location>
        <begin position="441"/>
        <end position="450"/>
    </location>
</feature>
<dbReference type="EMBL" id="LGUA01000364">
    <property type="protein sequence ID" value="OAX82052.1"/>
    <property type="molecule type" value="Genomic_DNA"/>
</dbReference>
<proteinExistence type="predicted"/>
<feature type="region of interest" description="Disordered" evidence="1">
    <location>
        <begin position="421"/>
        <end position="455"/>
    </location>
</feature>
<dbReference type="OrthoDB" id="25896at2759"/>
<evidence type="ECO:0000313" key="2">
    <source>
        <dbReference type="EMBL" id="OAX82052.1"/>
    </source>
</evidence>
<name>A0A1B7NZ47_9EURO</name>
<feature type="region of interest" description="Disordered" evidence="1">
    <location>
        <begin position="179"/>
        <end position="199"/>
    </location>
</feature>
<sequence length="573" mass="62671">MSGPEGTPVVDCISAIVTTYLNATKLVERFKRANNRLLPEDALANLEISLALGPPIVQGQYDLDVKRIGQKYVYGDVTAQENMKAIVSGLQATLLVSLQRALMDNLDLDYGGLQTSSDTSRVKSIVCLSQLGQRLEPNVPISKLSIISSPLPGTVEMPASGEDSDRESSQLSVAQIISSDAAKSHTAPSLSPTVDWENMPTAGDVIGPITTDRSASHMVDRRSLPYLSKGTVELPANDGETLGGNRLRHSMNATSNNKKSGTQYPIPTIREASGELLYSPSLTAPQALGLRCLPTDGRPPELEQHFQRNQRSNDTSNRLAIAPQIQPTTLPSAPSSNMWGFKHRHSASTPDDISRTLSMSTTRSTFLPALRRRPTTMSGSSGTNTPVVENDTNTLYLPNEENKYAGFCKGAWKLQTGTRKAMRTDQRPSGMFSQPPPTSIPTPSFSRTTPLDQPSRSFDHRVRVHQGTGIRYRWAFLAKSHAYCKKVPPTTDGSSCTYGCIYCCSEQRGPAPIFGNVNSFMEHLRTHDGTNIRGHKTLPEQELLNRTKCLVGRLANDWEEFDINIPPVLPEAQ</sequence>
<dbReference type="AlphaFoldDB" id="A0A1B7NZ47"/>
<organism evidence="2 3">
    <name type="scientific">Emergomyces africanus</name>
    <dbReference type="NCBI Taxonomy" id="1955775"/>
    <lineage>
        <taxon>Eukaryota</taxon>
        <taxon>Fungi</taxon>
        <taxon>Dikarya</taxon>
        <taxon>Ascomycota</taxon>
        <taxon>Pezizomycotina</taxon>
        <taxon>Eurotiomycetes</taxon>
        <taxon>Eurotiomycetidae</taxon>
        <taxon>Onygenales</taxon>
        <taxon>Ajellomycetaceae</taxon>
        <taxon>Emergomyces</taxon>
    </lineage>
</organism>
<feature type="region of interest" description="Disordered" evidence="1">
    <location>
        <begin position="231"/>
        <end position="265"/>
    </location>
</feature>
<evidence type="ECO:0000256" key="1">
    <source>
        <dbReference type="SAM" id="MobiDB-lite"/>
    </source>
</evidence>
<comment type="caution">
    <text evidence="2">The sequence shown here is derived from an EMBL/GenBank/DDBJ whole genome shotgun (WGS) entry which is preliminary data.</text>
</comment>
<dbReference type="STRING" id="1658172.A0A1B7NZ47"/>
<protein>
    <submittedName>
        <fullName evidence="2">Uncharacterized protein</fullName>
    </submittedName>
</protein>
<evidence type="ECO:0000313" key="3">
    <source>
        <dbReference type="Proteomes" id="UP000091918"/>
    </source>
</evidence>
<dbReference type="Proteomes" id="UP000091918">
    <property type="component" value="Unassembled WGS sequence"/>
</dbReference>